<proteinExistence type="predicted"/>
<dbReference type="RefSeq" id="WP_116284851.1">
    <property type="nucleotide sequence ID" value="NZ_NBXA01000061.1"/>
</dbReference>
<gene>
    <name evidence="2" type="ORF">B7R21_19120</name>
</gene>
<evidence type="ECO:0000313" key="3">
    <source>
        <dbReference type="Proteomes" id="UP000256709"/>
    </source>
</evidence>
<dbReference type="AlphaFoldDB" id="A0A3E0VAZ4"/>
<keyword evidence="1" id="KW-0472">Membrane</keyword>
<organism evidence="2 3">
    <name type="scientific">Subtercola boreus</name>
    <dbReference type="NCBI Taxonomy" id="120213"/>
    <lineage>
        <taxon>Bacteria</taxon>
        <taxon>Bacillati</taxon>
        <taxon>Actinomycetota</taxon>
        <taxon>Actinomycetes</taxon>
        <taxon>Micrococcales</taxon>
        <taxon>Microbacteriaceae</taxon>
        <taxon>Subtercola</taxon>
    </lineage>
</organism>
<feature type="transmembrane region" description="Helical" evidence="1">
    <location>
        <begin position="48"/>
        <end position="68"/>
    </location>
</feature>
<name>A0A3E0VAZ4_9MICO</name>
<dbReference type="Proteomes" id="UP000256709">
    <property type="component" value="Unassembled WGS sequence"/>
</dbReference>
<keyword evidence="1" id="KW-0812">Transmembrane</keyword>
<sequence length="214" mass="23304">MSRNAWARRSIYASIVPLFVGYLLVILAFVLALAAGHTLGFSDLTLGLLAWFVGLLVVCGVVTFGIVVRTVRNQAWIRELLLDSVSTHRGDEVVFAGAWVPSVSAPMTTPSKTVPGGFGWGLVVRVSVSGVQVFRQSGSSLDEADTLGWKAIHHISAEVKRVGRREIPVLRFRVDPAGTRLRSVFTFNVTVSSFPKDVPPTANAVLELIEKYRT</sequence>
<evidence type="ECO:0000256" key="1">
    <source>
        <dbReference type="SAM" id="Phobius"/>
    </source>
</evidence>
<dbReference type="EMBL" id="NBXA01000061">
    <property type="protein sequence ID" value="RFA06658.1"/>
    <property type="molecule type" value="Genomic_DNA"/>
</dbReference>
<protein>
    <submittedName>
        <fullName evidence="2">Uncharacterized protein</fullName>
    </submittedName>
</protein>
<evidence type="ECO:0000313" key="2">
    <source>
        <dbReference type="EMBL" id="RFA06658.1"/>
    </source>
</evidence>
<comment type="caution">
    <text evidence="2">The sequence shown here is derived from an EMBL/GenBank/DDBJ whole genome shotgun (WGS) entry which is preliminary data.</text>
</comment>
<keyword evidence="1" id="KW-1133">Transmembrane helix</keyword>
<feature type="transmembrane region" description="Helical" evidence="1">
    <location>
        <begin position="12"/>
        <end position="36"/>
    </location>
</feature>
<accession>A0A3E0VAZ4</accession>
<reference evidence="2 3" key="1">
    <citation type="submission" date="2017-04" db="EMBL/GenBank/DDBJ databases">
        <title>Comparative genome analysis of Subtercola boreus.</title>
        <authorList>
            <person name="Cho Y.-J."/>
            <person name="Cho A."/>
            <person name="Kim O.-S."/>
            <person name="Lee J.-I."/>
        </authorList>
    </citation>
    <scope>NUCLEOTIDE SEQUENCE [LARGE SCALE GENOMIC DNA]</scope>
    <source>
        <strain evidence="2 3">P27444</strain>
    </source>
</reference>